<evidence type="ECO:0000256" key="1">
    <source>
        <dbReference type="SAM" id="MobiDB-lite"/>
    </source>
</evidence>
<reference evidence="2 3" key="1">
    <citation type="submission" date="2019-03" db="EMBL/GenBank/DDBJ databases">
        <authorList>
            <person name="Kox A.R. M."/>
        </authorList>
    </citation>
    <scope>NUCLEOTIDE SEQUENCE [LARGE SCALE GENOMIC DNA]</scope>
    <source>
        <strain evidence="2">MTUNDRAET4 annotated genome</strain>
    </source>
</reference>
<proteinExistence type="predicted"/>
<accession>A0A4U8Z445</accession>
<protein>
    <submittedName>
        <fullName evidence="2">Uncharacterized protein</fullName>
    </submittedName>
</protein>
<dbReference type="AlphaFoldDB" id="A0A4U8Z445"/>
<gene>
    <name evidence="2" type="ORF">MTUNDRAET4_3359</name>
</gene>
<feature type="region of interest" description="Disordered" evidence="1">
    <location>
        <begin position="224"/>
        <end position="246"/>
    </location>
</feature>
<sequence>MSALRMFIPITKVDAAQRLVYGLATAEAEDRAGEICDYASTKPLYEKWSAEIAKSTAGKSLGNLRAMHGPVAAGKVTEINFNDTRKQIEICAKVIDDAEWVKVAEGVYTGFSQGGAYARRWTDEDGLTRYTADPTEISLVDLPCLPQAHFEMIKADGTRELRSFGKDLDAVARLACLIDELNDLQSDAASEANAEQDDSNVPDRLRDLVTRASAILRAMANEETAELGPAQPSGAQSLAMSAAPSVRRPRASAKLSKIGARNSEADQHRVQQMHDTSVDLGAECNAQKSMSGGLEKRFDALATTIDDVLRRVKQIESQPLPLPFAGSARSISKSEDAGLDTRNGDAVEKLLLDPEALSVLAIKLAQRNGRAPIR</sequence>
<dbReference type="Proteomes" id="UP000294360">
    <property type="component" value="Chromosome"/>
</dbReference>
<organism evidence="2 3">
    <name type="scientific">Methylocella tundrae</name>
    <dbReference type="NCBI Taxonomy" id="227605"/>
    <lineage>
        <taxon>Bacteria</taxon>
        <taxon>Pseudomonadati</taxon>
        <taxon>Pseudomonadota</taxon>
        <taxon>Alphaproteobacteria</taxon>
        <taxon>Hyphomicrobiales</taxon>
        <taxon>Beijerinckiaceae</taxon>
        <taxon>Methylocella</taxon>
    </lineage>
</organism>
<dbReference type="KEGG" id="mtun:MTUNDRAET4_3359"/>
<name>A0A4U8Z445_METTU</name>
<dbReference type="RefSeq" id="WP_244605848.1">
    <property type="nucleotide sequence ID" value="NZ_CP139089.1"/>
</dbReference>
<dbReference type="EMBL" id="LR536450">
    <property type="protein sequence ID" value="VFU10246.1"/>
    <property type="molecule type" value="Genomic_DNA"/>
</dbReference>
<evidence type="ECO:0000313" key="2">
    <source>
        <dbReference type="EMBL" id="VFU10246.1"/>
    </source>
</evidence>
<evidence type="ECO:0000313" key="3">
    <source>
        <dbReference type="Proteomes" id="UP000294360"/>
    </source>
</evidence>